<gene>
    <name evidence="2" type="ORF">ElyMa_006568500</name>
</gene>
<sequence>MLDVVKLKGMECVDVCTETLCLCKIKFVGVAKRGGLEESTVNCPNQHLSSCTSPRPLRHKPLSGQWAQAGEQYHYSLSIIMILEILGIILVVVFYFKEEALADMGIYPEDTFKDAIIKYRDDTDMQNFIDNMQDVVSPQ</sequence>
<keyword evidence="1" id="KW-0472">Membrane</keyword>
<evidence type="ECO:0000313" key="2">
    <source>
        <dbReference type="EMBL" id="GFS07378.1"/>
    </source>
</evidence>
<dbReference type="AlphaFoldDB" id="A0AAV4IAT9"/>
<keyword evidence="1" id="KW-1133">Transmembrane helix</keyword>
<evidence type="ECO:0000313" key="3">
    <source>
        <dbReference type="Proteomes" id="UP000762676"/>
    </source>
</evidence>
<accession>A0AAV4IAT9</accession>
<proteinExistence type="predicted"/>
<keyword evidence="1" id="KW-0812">Transmembrane</keyword>
<feature type="transmembrane region" description="Helical" evidence="1">
    <location>
        <begin position="73"/>
        <end position="96"/>
    </location>
</feature>
<evidence type="ECO:0000256" key="1">
    <source>
        <dbReference type="SAM" id="Phobius"/>
    </source>
</evidence>
<dbReference type="EMBL" id="BMAT01013193">
    <property type="protein sequence ID" value="GFS07378.1"/>
    <property type="molecule type" value="Genomic_DNA"/>
</dbReference>
<dbReference type="Proteomes" id="UP000762676">
    <property type="component" value="Unassembled WGS sequence"/>
</dbReference>
<reference evidence="2 3" key="1">
    <citation type="journal article" date="2021" name="Elife">
        <title>Chloroplast acquisition without the gene transfer in kleptoplastic sea slugs, Plakobranchus ocellatus.</title>
        <authorList>
            <person name="Maeda T."/>
            <person name="Takahashi S."/>
            <person name="Yoshida T."/>
            <person name="Shimamura S."/>
            <person name="Takaki Y."/>
            <person name="Nagai Y."/>
            <person name="Toyoda A."/>
            <person name="Suzuki Y."/>
            <person name="Arimoto A."/>
            <person name="Ishii H."/>
            <person name="Satoh N."/>
            <person name="Nishiyama T."/>
            <person name="Hasebe M."/>
            <person name="Maruyama T."/>
            <person name="Minagawa J."/>
            <person name="Obokata J."/>
            <person name="Shigenobu S."/>
        </authorList>
    </citation>
    <scope>NUCLEOTIDE SEQUENCE [LARGE SCALE GENOMIC DNA]</scope>
</reference>
<organism evidence="2 3">
    <name type="scientific">Elysia marginata</name>
    <dbReference type="NCBI Taxonomy" id="1093978"/>
    <lineage>
        <taxon>Eukaryota</taxon>
        <taxon>Metazoa</taxon>
        <taxon>Spiralia</taxon>
        <taxon>Lophotrochozoa</taxon>
        <taxon>Mollusca</taxon>
        <taxon>Gastropoda</taxon>
        <taxon>Heterobranchia</taxon>
        <taxon>Euthyneura</taxon>
        <taxon>Panpulmonata</taxon>
        <taxon>Sacoglossa</taxon>
        <taxon>Placobranchoidea</taxon>
        <taxon>Plakobranchidae</taxon>
        <taxon>Elysia</taxon>
    </lineage>
</organism>
<name>A0AAV4IAT9_9GAST</name>
<protein>
    <submittedName>
        <fullName evidence="2">Tetraspanin</fullName>
    </submittedName>
</protein>
<comment type="caution">
    <text evidence="2">The sequence shown here is derived from an EMBL/GenBank/DDBJ whole genome shotgun (WGS) entry which is preliminary data.</text>
</comment>
<keyword evidence="3" id="KW-1185">Reference proteome</keyword>